<protein>
    <submittedName>
        <fullName evidence="2">Uncharacterized protein</fullName>
    </submittedName>
</protein>
<feature type="compositionally biased region" description="Basic and acidic residues" evidence="1">
    <location>
        <begin position="1312"/>
        <end position="1333"/>
    </location>
</feature>
<feature type="compositionally biased region" description="Basic and acidic residues" evidence="1">
    <location>
        <begin position="1269"/>
        <end position="1288"/>
    </location>
</feature>
<feature type="compositionally biased region" description="Acidic residues" evidence="1">
    <location>
        <begin position="858"/>
        <end position="874"/>
    </location>
</feature>
<feature type="compositionally biased region" description="Polar residues" evidence="1">
    <location>
        <begin position="875"/>
        <end position="887"/>
    </location>
</feature>
<feature type="region of interest" description="Disordered" evidence="1">
    <location>
        <begin position="1234"/>
        <end position="1335"/>
    </location>
</feature>
<feature type="compositionally biased region" description="Basic and acidic residues" evidence="1">
    <location>
        <begin position="265"/>
        <end position="274"/>
    </location>
</feature>
<dbReference type="GeneID" id="6504379"/>
<dbReference type="Proteomes" id="UP000007801">
    <property type="component" value="Unassembled WGS sequence"/>
</dbReference>
<evidence type="ECO:0000313" key="2">
    <source>
        <dbReference type="EMBL" id="EDV38402.2"/>
    </source>
</evidence>
<feature type="region of interest" description="Disordered" evidence="1">
    <location>
        <begin position="617"/>
        <end position="672"/>
    </location>
</feature>
<feature type="compositionally biased region" description="Basic and acidic residues" evidence="1">
    <location>
        <begin position="222"/>
        <end position="238"/>
    </location>
</feature>
<feature type="region of interest" description="Disordered" evidence="1">
    <location>
        <begin position="1161"/>
        <end position="1192"/>
    </location>
</feature>
<feature type="compositionally biased region" description="Basic and acidic residues" evidence="1">
    <location>
        <begin position="927"/>
        <end position="942"/>
    </location>
</feature>
<gene>
    <name evidence="2" type="primary">Dana\GF21707</name>
    <name evidence="2" type="synonym">dana_GLEANR_5617</name>
    <name evidence="2" type="ORF">GF21707</name>
</gene>
<dbReference type="HOGENOM" id="CLU_254750_0_0_1"/>
<reference evidence="2 3" key="1">
    <citation type="journal article" date="2007" name="Nature">
        <title>Evolution of genes and genomes on the Drosophila phylogeny.</title>
        <authorList>
            <consortium name="Drosophila 12 Genomes Consortium"/>
            <person name="Clark A.G."/>
            <person name="Eisen M.B."/>
            <person name="Smith D.R."/>
            <person name="Bergman C.M."/>
            <person name="Oliver B."/>
            <person name="Markow T.A."/>
            <person name="Kaufman T.C."/>
            <person name="Kellis M."/>
            <person name="Gelbart W."/>
            <person name="Iyer V.N."/>
            <person name="Pollard D.A."/>
            <person name="Sackton T.B."/>
            <person name="Larracuente A.M."/>
            <person name="Singh N.D."/>
            <person name="Abad J.P."/>
            <person name="Abt D.N."/>
            <person name="Adryan B."/>
            <person name="Aguade M."/>
            <person name="Akashi H."/>
            <person name="Anderson W.W."/>
            <person name="Aquadro C.F."/>
            <person name="Ardell D.H."/>
            <person name="Arguello R."/>
            <person name="Artieri C.G."/>
            <person name="Barbash D.A."/>
            <person name="Barker D."/>
            <person name="Barsanti P."/>
            <person name="Batterham P."/>
            <person name="Batzoglou S."/>
            <person name="Begun D."/>
            <person name="Bhutkar A."/>
            <person name="Blanco E."/>
            <person name="Bosak S.A."/>
            <person name="Bradley R.K."/>
            <person name="Brand A.D."/>
            <person name="Brent M.R."/>
            <person name="Brooks A.N."/>
            <person name="Brown R.H."/>
            <person name="Butlin R.K."/>
            <person name="Caggese C."/>
            <person name="Calvi B.R."/>
            <person name="Bernardo de Carvalho A."/>
            <person name="Caspi A."/>
            <person name="Castrezana S."/>
            <person name="Celniker S.E."/>
            <person name="Chang J.L."/>
            <person name="Chapple C."/>
            <person name="Chatterji S."/>
            <person name="Chinwalla A."/>
            <person name="Civetta A."/>
            <person name="Clifton S.W."/>
            <person name="Comeron J.M."/>
            <person name="Costello J.C."/>
            <person name="Coyne J.A."/>
            <person name="Daub J."/>
            <person name="David R.G."/>
            <person name="Delcher A.L."/>
            <person name="Delehaunty K."/>
            <person name="Do C.B."/>
            <person name="Ebling H."/>
            <person name="Edwards K."/>
            <person name="Eickbush T."/>
            <person name="Evans J.D."/>
            <person name="Filipski A."/>
            <person name="Findeiss S."/>
            <person name="Freyhult E."/>
            <person name="Fulton L."/>
            <person name="Fulton R."/>
            <person name="Garcia A.C."/>
            <person name="Gardiner A."/>
            <person name="Garfield D.A."/>
            <person name="Garvin B.E."/>
            <person name="Gibson G."/>
            <person name="Gilbert D."/>
            <person name="Gnerre S."/>
            <person name="Godfrey J."/>
            <person name="Good R."/>
            <person name="Gotea V."/>
            <person name="Gravely B."/>
            <person name="Greenberg A.J."/>
            <person name="Griffiths-Jones S."/>
            <person name="Gross S."/>
            <person name="Guigo R."/>
            <person name="Gustafson E.A."/>
            <person name="Haerty W."/>
            <person name="Hahn M.W."/>
            <person name="Halligan D.L."/>
            <person name="Halpern A.L."/>
            <person name="Halter G.M."/>
            <person name="Han M.V."/>
            <person name="Heger A."/>
            <person name="Hillier L."/>
            <person name="Hinrichs A.S."/>
            <person name="Holmes I."/>
            <person name="Hoskins R.A."/>
            <person name="Hubisz M.J."/>
            <person name="Hultmark D."/>
            <person name="Huntley M.A."/>
            <person name="Jaffe D.B."/>
            <person name="Jagadeeshan S."/>
            <person name="Jeck W.R."/>
            <person name="Johnson J."/>
            <person name="Jones C.D."/>
            <person name="Jordan W.C."/>
            <person name="Karpen G.H."/>
            <person name="Kataoka E."/>
            <person name="Keightley P.D."/>
            <person name="Kheradpour P."/>
            <person name="Kirkness E.F."/>
            <person name="Koerich L.B."/>
            <person name="Kristiansen K."/>
            <person name="Kudrna D."/>
            <person name="Kulathinal R.J."/>
            <person name="Kumar S."/>
            <person name="Kwok R."/>
            <person name="Lander E."/>
            <person name="Langley C.H."/>
            <person name="Lapoint R."/>
            <person name="Lazzaro B.P."/>
            <person name="Lee S.J."/>
            <person name="Levesque L."/>
            <person name="Li R."/>
            <person name="Lin C.F."/>
            <person name="Lin M.F."/>
            <person name="Lindblad-Toh K."/>
            <person name="Llopart A."/>
            <person name="Long M."/>
            <person name="Low L."/>
            <person name="Lozovsky E."/>
            <person name="Lu J."/>
            <person name="Luo M."/>
            <person name="Machado C.A."/>
            <person name="Makalowski W."/>
            <person name="Marzo M."/>
            <person name="Matsuda M."/>
            <person name="Matzkin L."/>
            <person name="McAllister B."/>
            <person name="McBride C.S."/>
            <person name="McKernan B."/>
            <person name="McKernan K."/>
            <person name="Mendez-Lago M."/>
            <person name="Minx P."/>
            <person name="Mollenhauer M.U."/>
            <person name="Montooth K."/>
            <person name="Mount S.M."/>
            <person name="Mu X."/>
            <person name="Myers E."/>
            <person name="Negre B."/>
            <person name="Newfeld S."/>
            <person name="Nielsen R."/>
            <person name="Noor M.A."/>
            <person name="O'Grady P."/>
            <person name="Pachter L."/>
            <person name="Papaceit M."/>
            <person name="Parisi M.J."/>
            <person name="Parisi M."/>
            <person name="Parts L."/>
            <person name="Pedersen J.S."/>
            <person name="Pesole G."/>
            <person name="Phillippy A.M."/>
            <person name="Ponting C.P."/>
            <person name="Pop M."/>
            <person name="Porcelli D."/>
            <person name="Powell J.R."/>
            <person name="Prohaska S."/>
            <person name="Pruitt K."/>
            <person name="Puig M."/>
            <person name="Quesneville H."/>
            <person name="Ram K.R."/>
            <person name="Rand D."/>
            <person name="Rasmussen M.D."/>
            <person name="Reed L.K."/>
            <person name="Reenan R."/>
            <person name="Reily A."/>
            <person name="Remington K.A."/>
            <person name="Rieger T.T."/>
            <person name="Ritchie M.G."/>
            <person name="Robin C."/>
            <person name="Rogers Y.H."/>
            <person name="Rohde C."/>
            <person name="Rozas J."/>
            <person name="Rubenfield M.J."/>
            <person name="Ruiz A."/>
            <person name="Russo S."/>
            <person name="Salzberg S.L."/>
            <person name="Sanchez-Gracia A."/>
            <person name="Saranga D.J."/>
            <person name="Sato H."/>
            <person name="Schaeffer S.W."/>
            <person name="Schatz M.C."/>
            <person name="Schlenke T."/>
            <person name="Schwartz R."/>
            <person name="Segarra C."/>
            <person name="Singh R.S."/>
            <person name="Sirot L."/>
            <person name="Sirota M."/>
            <person name="Sisneros N.B."/>
            <person name="Smith C.D."/>
            <person name="Smith T.F."/>
            <person name="Spieth J."/>
            <person name="Stage D.E."/>
            <person name="Stark A."/>
            <person name="Stephan W."/>
            <person name="Strausberg R.L."/>
            <person name="Strempel S."/>
            <person name="Sturgill D."/>
            <person name="Sutton G."/>
            <person name="Sutton G.G."/>
            <person name="Tao W."/>
            <person name="Teichmann S."/>
            <person name="Tobari Y.N."/>
            <person name="Tomimura Y."/>
            <person name="Tsolas J.M."/>
            <person name="Valente V.L."/>
            <person name="Venter E."/>
            <person name="Venter J.C."/>
            <person name="Vicario S."/>
            <person name="Vieira F.G."/>
            <person name="Vilella A.J."/>
            <person name="Villasante A."/>
            <person name="Walenz B."/>
            <person name="Wang J."/>
            <person name="Wasserman M."/>
            <person name="Watts T."/>
            <person name="Wilson D."/>
            <person name="Wilson R.K."/>
            <person name="Wing R.A."/>
            <person name="Wolfner M.F."/>
            <person name="Wong A."/>
            <person name="Wong G.K."/>
            <person name="Wu C.I."/>
            <person name="Wu G."/>
            <person name="Yamamoto D."/>
            <person name="Yang H.P."/>
            <person name="Yang S.P."/>
            <person name="Yorke J.A."/>
            <person name="Yoshida K."/>
            <person name="Zdobnov E."/>
            <person name="Zhang P."/>
            <person name="Zhang Y."/>
            <person name="Zimin A.V."/>
            <person name="Baldwin J."/>
            <person name="Abdouelleil A."/>
            <person name="Abdulkadir J."/>
            <person name="Abebe A."/>
            <person name="Abera B."/>
            <person name="Abreu J."/>
            <person name="Acer S.C."/>
            <person name="Aftuck L."/>
            <person name="Alexander A."/>
            <person name="An P."/>
            <person name="Anderson E."/>
            <person name="Anderson S."/>
            <person name="Arachi H."/>
            <person name="Azer M."/>
            <person name="Bachantsang P."/>
            <person name="Barry A."/>
            <person name="Bayul T."/>
            <person name="Berlin A."/>
            <person name="Bessette D."/>
            <person name="Bloom T."/>
            <person name="Blye J."/>
            <person name="Boguslavskiy L."/>
            <person name="Bonnet C."/>
            <person name="Boukhgalter B."/>
            <person name="Bourzgui I."/>
            <person name="Brown A."/>
            <person name="Cahill P."/>
            <person name="Channer S."/>
            <person name="Cheshatsang Y."/>
            <person name="Chuda L."/>
            <person name="Citroen M."/>
            <person name="Collymore A."/>
            <person name="Cooke P."/>
            <person name="Costello M."/>
            <person name="D'Aco K."/>
            <person name="Daza R."/>
            <person name="De Haan G."/>
            <person name="DeGray S."/>
            <person name="DeMaso C."/>
            <person name="Dhargay N."/>
            <person name="Dooley K."/>
            <person name="Dooley E."/>
            <person name="Doricent M."/>
            <person name="Dorje P."/>
            <person name="Dorjee K."/>
            <person name="Dupes A."/>
            <person name="Elong R."/>
            <person name="Falk J."/>
            <person name="Farina A."/>
            <person name="Faro S."/>
            <person name="Ferguson D."/>
            <person name="Fisher S."/>
            <person name="Foley C.D."/>
            <person name="Franke A."/>
            <person name="Friedrich D."/>
            <person name="Gadbois L."/>
            <person name="Gearin G."/>
            <person name="Gearin C.R."/>
            <person name="Giannoukos G."/>
            <person name="Goode T."/>
            <person name="Graham J."/>
            <person name="Grandbois E."/>
            <person name="Grewal S."/>
            <person name="Gyaltsen K."/>
            <person name="Hafez N."/>
            <person name="Hagos B."/>
            <person name="Hall J."/>
            <person name="Henson C."/>
            <person name="Hollinger A."/>
            <person name="Honan T."/>
            <person name="Huard M.D."/>
            <person name="Hughes L."/>
            <person name="Hurhula B."/>
            <person name="Husby M.E."/>
            <person name="Kamat A."/>
            <person name="Kanga B."/>
            <person name="Kashin S."/>
            <person name="Khazanovich D."/>
            <person name="Kisner P."/>
            <person name="Lance K."/>
            <person name="Lara M."/>
            <person name="Lee W."/>
            <person name="Lennon N."/>
            <person name="Letendre F."/>
            <person name="LeVine R."/>
            <person name="Lipovsky A."/>
            <person name="Liu X."/>
            <person name="Liu J."/>
            <person name="Liu S."/>
            <person name="Lokyitsang T."/>
            <person name="Lokyitsang Y."/>
            <person name="Lubonja R."/>
            <person name="Lui A."/>
            <person name="MacDonald P."/>
            <person name="Magnisalis V."/>
            <person name="Maru K."/>
            <person name="Matthews C."/>
            <person name="McCusker W."/>
            <person name="McDonough S."/>
            <person name="Mehta T."/>
            <person name="Meldrim J."/>
            <person name="Meneus L."/>
            <person name="Mihai O."/>
            <person name="Mihalev A."/>
            <person name="Mihova T."/>
            <person name="Mittelman R."/>
            <person name="Mlenga V."/>
            <person name="Montmayeur A."/>
            <person name="Mulrain L."/>
            <person name="Navidi A."/>
            <person name="Naylor J."/>
            <person name="Negash T."/>
            <person name="Nguyen T."/>
            <person name="Nguyen N."/>
            <person name="Nicol R."/>
            <person name="Norbu C."/>
            <person name="Norbu N."/>
            <person name="Novod N."/>
            <person name="O'Neill B."/>
            <person name="Osman S."/>
            <person name="Markiewicz E."/>
            <person name="Oyono O.L."/>
            <person name="Patti C."/>
            <person name="Phunkhang P."/>
            <person name="Pierre F."/>
            <person name="Priest M."/>
            <person name="Raghuraman S."/>
            <person name="Rege F."/>
            <person name="Reyes R."/>
            <person name="Rise C."/>
            <person name="Rogov P."/>
            <person name="Ross K."/>
            <person name="Ryan E."/>
            <person name="Settipalli S."/>
            <person name="Shea T."/>
            <person name="Sherpa N."/>
            <person name="Shi L."/>
            <person name="Shih D."/>
            <person name="Sparrow T."/>
            <person name="Spaulding J."/>
            <person name="Stalker J."/>
            <person name="Stange-Thomann N."/>
            <person name="Stavropoulos S."/>
            <person name="Stone C."/>
            <person name="Strader C."/>
            <person name="Tesfaye S."/>
            <person name="Thomson T."/>
            <person name="Thoulutsang Y."/>
            <person name="Thoulutsang D."/>
            <person name="Topham K."/>
            <person name="Topping I."/>
            <person name="Tsamla T."/>
            <person name="Vassiliev H."/>
            <person name="Vo A."/>
            <person name="Wangchuk T."/>
            <person name="Wangdi T."/>
            <person name="Weiand M."/>
            <person name="Wilkinson J."/>
            <person name="Wilson A."/>
            <person name="Yadav S."/>
            <person name="Young G."/>
            <person name="Yu Q."/>
            <person name="Zembek L."/>
            <person name="Zhong D."/>
            <person name="Zimmer A."/>
            <person name="Zwirko Z."/>
            <person name="Jaffe D.B."/>
            <person name="Alvarez P."/>
            <person name="Brockman W."/>
            <person name="Butler J."/>
            <person name="Chin C."/>
            <person name="Gnerre S."/>
            <person name="Grabherr M."/>
            <person name="Kleber M."/>
            <person name="Mauceli E."/>
            <person name="MacCallum I."/>
        </authorList>
    </citation>
    <scope>NUCLEOTIDE SEQUENCE [LARGE SCALE GENOMIC DNA]</scope>
    <source>
        <strain evidence="3">Tucson 14024-0371.13</strain>
    </source>
</reference>
<feature type="compositionally biased region" description="Low complexity" evidence="1">
    <location>
        <begin position="843"/>
        <end position="854"/>
    </location>
</feature>
<sequence>MENKTNSKKSVTHSNRASRLRKQFAASTMSLLAAGPSPSGAQVSKPLVPQVDTPRKPVGDRSHSTIRAKPIAPQHLRSRTLSPNRAPRTLKPGTAEKALTSEEIKAPAGGTTNVKPTPKPLAPKDQVKPELKNKPPAKPKKPVVAKTVAPRGVSVPPQAKKNLGVKPETKPNTKTTALRSHSICTTRPKVQGNELKKSNAAAVKPIWGYGGPAKAKPNPGFKNERDADVKKSKCDQKKPNTLPRFTTVFPKHSKISKEAPAQPKAKVEPTKPEPEPEAEMIRRRRTYITDRSKSQLDKLKGLSPGEEPITLNMDDLNKLELPESKLTWEATPHLDQPGKPQGFNFNFNSSQQEVEGNLNISDITDKSVIANKVSNLFANLKESSSPVEFSANILEVEPKVQTPHFPTKSDISSLTPDEVAKRLYQFFDQSCPETEPKKDKDCSELAGPKPNVEILFENPKQSDIFRQKLQSSRLPKLRALLLNRESVVPFEPKTYPSMQDLENEGECDPKIDDQIETEPREMSNILSNFEEPAKDIDDLPEIEKEKEEFIPLKDMKKDMEFDLKTSDHSDRECVDSETPSNIIYFPERPKQNWYIGSDDEWSNHTTNIADILEVPEDQRKVVSDDEWSNSARSSPKGSTTNIADFPEVPEEQQISLSEDESTKDSTANIDDFPEVPKVCTRILSNAEWSNSARSSTKGSKTNIADFPEVSEDQRKDFSDDESCNSLRSSAKISSINSTDFPEVPEEQRKYASEDEWSNSASSTNVDDFPEVPKIHTRVLSDSELGILVQSSANGSRTNIDDSPEDQGEELSDNGWTNSTRSSAKDSTTNIDDFPCTPEDQGWSSDASSTKDSTTNIDDFPEVPEDQGPSDDELSDVSNGPSICTDQNPALMDPPVEDMEQDMVLDMELDMEQDMELDMELDMEQDMELDRNPSDRYNDKDSVNSRSWGLSSDAPEVPEDERSTCDELSIVSERSNASSDGKLSTNHSSLPDIHPSTTDVAQPLPETNELEAPSLQDQDSPESWGDERIHREYGKLLEEEKHRSYIWRSQLAEIAARTRSVYPEGALDSPPEALHDISIDDFPIGGEKLCEGIQKFMDHIDKRTQQITDFWINSPVIKVMEERRKKWESRQLEIMAKKNDRSLEAKEQVKVPPRKLDIKTLKDTGATAPSSSLCAQPSLPGNASRPLESDSSEEMDINFWKSVEDELTELETGLDDICSKYDKLCSKVQRHSPEFLVTELQKPKNTEQMGGPEGLKDLKESAAKPNDSADPQKDLQPEIETKMEIKPKNSDTTTDPKPSETNWKTASVANMDPLEKEKKDNLETKAAKKPEPSKKPTSSFMSRFECICLRPGIPLECRKCHDFCFGRALKVCKLHPQQEFPSDFNMCPTCHAPSQNLEPSKLSWEDICAFRAATLPPEDEDDF</sequence>
<organism evidence="2 3">
    <name type="scientific">Drosophila ananassae</name>
    <name type="common">Fruit fly</name>
    <dbReference type="NCBI Taxonomy" id="7217"/>
    <lineage>
        <taxon>Eukaryota</taxon>
        <taxon>Metazoa</taxon>
        <taxon>Ecdysozoa</taxon>
        <taxon>Arthropoda</taxon>
        <taxon>Hexapoda</taxon>
        <taxon>Insecta</taxon>
        <taxon>Pterygota</taxon>
        <taxon>Neoptera</taxon>
        <taxon>Endopterygota</taxon>
        <taxon>Diptera</taxon>
        <taxon>Brachycera</taxon>
        <taxon>Muscomorpha</taxon>
        <taxon>Ephydroidea</taxon>
        <taxon>Drosophilidae</taxon>
        <taxon>Drosophila</taxon>
        <taxon>Sophophora</taxon>
    </lineage>
</organism>
<feature type="region of interest" description="Disordered" evidence="1">
    <location>
        <begin position="689"/>
        <end position="771"/>
    </location>
</feature>
<feature type="compositionally biased region" description="Polar residues" evidence="1">
    <location>
        <begin position="813"/>
        <end position="830"/>
    </location>
</feature>
<feature type="compositionally biased region" description="Polar residues" evidence="1">
    <location>
        <begin position="971"/>
        <end position="999"/>
    </location>
</feature>
<feature type="compositionally biased region" description="Polar residues" evidence="1">
    <location>
        <begin position="1166"/>
        <end position="1180"/>
    </location>
</feature>
<feature type="compositionally biased region" description="Polar residues" evidence="1">
    <location>
        <begin position="723"/>
        <end position="739"/>
    </location>
</feature>
<feature type="compositionally biased region" description="Basic and acidic residues" evidence="1">
    <location>
        <begin position="53"/>
        <end position="63"/>
    </location>
</feature>
<feature type="compositionally biased region" description="Basic residues" evidence="1">
    <location>
        <begin position="1"/>
        <end position="22"/>
    </location>
</feature>
<evidence type="ECO:0000313" key="3">
    <source>
        <dbReference type="Proteomes" id="UP000007801"/>
    </source>
</evidence>
<proteinExistence type="predicted"/>
<feature type="region of interest" description="Disordered" evidence="1">
    <location>
        <begin position="916"/>
        <end position="1001"/>
    </location>
</feature>
<accession>B3N0J8</accession>
<feature type="compositionally biased region" description="Polar residues" evidence="1">
    <location>
        <begin position="1289"/>
        <end position="1307"/>
    </location>
</feature>
<feature type="region of interest" description="Disordered" evidence="1">
    <location>
        <begin position="789"/>
        <end position="899"/>
    </location>
</feature>
<feature type="compositionally biased region" description="Acidic residues" evidence="1">
    <location>
        <begin position="801"/>
        <end position="811"/>
    </location>
</feature>
<feature type="compositionally biased region" description="Polar residues" evidence="1">
    <location>
        <begin position="689"/>
        <end position="702"/>
    </location>
</feature>
<feature type="compositionally biased region" description="Acidic residues" evidence="1">
    <location>
        <begin position="916"/>
        <end position="926"/>
    </location>
</feature>
<feature type="compositionally biased region" description="Polar residues" evidence="1">
    <location>
        <begin position="170"/>
        <end position="185"/>
    </location>
</feature>
<dbReference type="eggNOG" id="ENOG502TCEI">
    <property type="taxonomic scope" value="Eukaryota"/>
</dbReference>
<name>B3N0J8_DROAN</name>
<dbReference type="EMBL" id="CH902640">
    <property type="protein sequence ID" value="EDV38402.2"/>
    <property type="molecule type" value="Genomic_DNA"/>
</dbReference>
<evidence type="ECO:0000256" key="1">
    <source>
        <dbReference type="SAM" id="MobiDB-lite"/>
    </source>
</evidence>
<feature type="region of interest" description="Disordered" evidence="1">
    <location>
        <begin position="1"/>
        <end position="286"/>
    </location>
</feature>
<dbReference type="InParanoid" id="B3N0J8"/>
<feature type="compositionally biased region" description="Polar residues" evidence="1">
    <location>
        <begin position="628"/>
        <end position="642"/>
    </location>
</feature>
<keyword evidence="3" id="KW-1185">Reference proteome</keyword>
<dbReference type="KEGG" id="dan:6504379"/>